<feature type="chain" id="PRO_5045143535" evidence="2">
    <location>
        <begin position="21"/>
        <end position="310"/>
    </location>
</feature>
<evidence type="ECO:0000313" key="5">
    <source>
        <dbReference type="Proteomes" id="UP001597118"/>
    </source>
</evidence>
<dbReference type="RefSeq" id="WP_379661494.1">
    <property type="nucleotide sequence ID" value="NZ_JBHUDG010000003.1"/>
</dbReference>
<evidence type="ECO:0000256" key="2">
    <source>
        <dbReference type="SAM" id="SignalP"/>
    </source>
</evidence>
<comment type="caution">
    <text evidence="4">The sequence shown here is derived from an EMBL/GenBank/DDBJ whole genome shotgun (WGS) entry which is preliminary data.</text>
</comment>
<keyword evidence="5" id="KW-1185">Reference proteome</keyword>
<feature type="signal peptide" evidence="2">
    <location>
        <begin position="1"/>
        <end position="20"/>
    </location>
</feature>
<dbReference type="PANTHER" id="PTHR48081:SF6">
    <property type="entry name" value="PEPTIDASE S9 PROLYL OLIGOPEPTIDASE CATALYTIC DOMAIN-CONTAINING PROTEIN"/>
    <property type="match status" value="1"/>
</dbReference>
<organism evidence="4 5">
    <name type="scientific">Pseudopedobacter beijingensis</name>
    <dbReference type="NCBI Taxonomy" id="1207056"/>
    <lineage>
        <taxon>Bacteria</taxon>
        <taxon>Pseudomonadati</taxon>
        <taxon>Bacteroidota</taxon>
        <taxon>Sphingobacteriia</taxon>
        <taxon>Sphingobacteriales</taxon>
        <taxon>Sphingobacteriaceae</taxon>
        <taxon>Pseudopedobacter</taxon>
    </lineage>
</organism>
<gene>
    <name evidence="4" type="ORF">ACFSAH_04450</name>
</gene>
<name>A0ABW4I9Y7_9SPHI</name>
<keyword evidence="1 4" id="KW-0378">Hydrolase</keyword>
<protein>
    <submittedName>
        <fullName evidence="4">Alpha/beta hydrolase</fullName>
    </submittedName>
</protein>
<dbReference type="InterPro" id="IPR050300">
    <property type="entry name" value="GDXG_lipolytic_enzyme"/>
</dbReference>
<evidence type="ECO:0000259" key="3">
    <source>
        <dbReference type="Pfam" id="PF20434"/>
    </source>
</evidence>
<evidence type="ECO:0000313" key="4">
    <source>
        <dbReference type="EMBL" id="MFD1629114.1"/>
    </source>
</evidence>
<dbReference type="PANTHER" id="PTHR48081">
    <property type="entry name" value="AB HYDROLASE SUPERFAMILY PROTEIN C4A8.06C"/>
    <property type="match status" value="1"/>
</dbReference>
<keyword evidence="2" id="KW-0732">Signal</keyword>
<dbReference type="Pfam" id="PF20434">
    <property type="entry name" value="BD-FAE"/>
    <property type="match status" value="1"/>
</dbReference>
<reference evidence="5" key="1">
    <citation type="journal article" date="2019" name="Int. J. Syst. Evol. Microbiol.">
        <title>The Global Catalogue of Microorganisms (GCM) 10K type strain sequencing project: providing services to taxonomists for standard genome sequencing and annotation.</title>
        <authorList>
            <consortium name="The Broad Institute Genomics Platform"/>
            <consortium name="The Broad Institute Genome Sequencing Center for Infectious Disease"/>
            <person name="Wu L."/>
            <person name="Ma J."/>
        </authorList>
    </citation>
    <scope>NUCLEOTIDE SEQUENCE [LARGE SCALE GENOMIC DNA]</scope>
    <source>
        <strain evidence="5">CCUG 53762</strain>
    </source>
</reference>
<dbReference type="InterPro" id="IPR029058">
    <property type="entry name" value="AB_hydrolase_fold"/>
</dbReference>
<proteinExistence type="predicted"/>
<feature type="domain" description="BD-FAE-like" evidence="3">
    <location>
        <begin position="78"/>
        <end position="257"/>
    </location>
</feature>
<dbReference type="Proteomes" id="UP001597118">
    <property type="component" value="Unassembled WGS sequence"/>
</dbReference>
<dbReference type="GO" id="GO:0016787">
    <property type="term" value="F:hydrolase activity"/>
    <property type="evidence" value="ECO:0007669"/>
    <property type="project" value="UniProtKB-KW"/>
</dbReference>
<dbReference type="SUPFAM" id="SSF53474">
    <property type="entry name" value="alpha/beta-Hydrolases"/>
    <property type="match status" value="1"/>
</dbReference>
<accession>A0ABW4I9Y7</accession>
<dbReference type="EMBL" id="JBHUDG010000003">
    <property type="protein sequence ID" value="MFD1629114.1"/>
    <property type="molecule type" value="Genomic_DNA"/>
</dbReference>
<dbReference type="InterPro" id="IPR049492">
    <property type="entry name" value="BD-FAE-like_dom"/>
</dbReference>
<evidence type="ECO:0000256" key="1">
    <source>
        <dbReference type="ARBA" id="ARBA00022801"/>
    </source>
</evidence>
<sequence length="310" mass="34614">MKKSTVLFFMILLSYFAVTAQVREEFELYVKVPGAKKSETYKEKTETVINVHPVLWTTSVSVPTLTYFGPELSLKTDAAVIICPGGGYGGLAISHEGYDVAAKFAEMGISAFVLKYRLPSDEIMTDKKNGPLQDAQQAIKYVREHALKYGINPHKIGIMGFSAGGHLASTASTHFRRETIENKNRTSLRPDFSILMYPVITFGDFTHKGSRENLIGKNAPQELVDLYSNEKQVTAETPVTFIVHSNDDDVVPIENAFDYIKALNKFGVKNEAHIYAVGGHGFGLDSQRIHDNWFDRLLNWMKGNNLLKAD</sequence>
<dbReference type="Gene3D" id="3.40.50.1820">
    <property type="entry name" value="alpha/beta hydrolase"/>
    <property type="match status" value="1"/>
</dbReference>